<evidence type="ECO:0000256" key="1">
    <source>
        <dbReference type="SAM" id="MobiDB-lite"/>
    </source>
</evidence>
<gene>
    <name evidence="2" type="ORF">BU204_21140</name>
</gene>
<keyword evidence="3" id="KW-1185">Reference proteome</keyword>
<evidence type="ECO:0008006" key="4">
    <source>
        <dbReference type="Google" id="ProtNLM"/>
    </source>
</evidence>
<name>A0A1Q8CMN5_9PSEU</name>
<proteinExistence type="predicted"/>
<dbReference type="STRING" id="1912961.BU204_21140"/>
<sequence>MYVDDATASSGAGGWQVEPEQVREFARAVEAVRADLEAITREVEDLSTPNYAPLLGTSPVGQELAEKFTDRMGSERGLRGQLNVALERMEEFISSAEKTASQYLQTDDDNASKLRFV</sequence>
<dbReference type="OrthoDB" id="3697109at2"/>
<evidence type="ECO:0000313" key="2">
    <source>
        <dbReference type="EMBL" id="OLF15621.1"/>
    </source>
</evidence>
<protein>
    <recommendedName>
        <fullName evidence="4">PE domain-containing protein</fullName>
    </recommendedName>
</protein>
<reference evidence="2 3" key="1">
    <citation type="submission" date="2016-12" db="EMBL/GenBank/DDBJ databases">
        <title>The draft genome sequence of Actinophytocola sp. 11-183.</title>
        <authorList>
            <person name="Wang W."/>
            <person name="Yuan L."/>
        </authorList>
    </citation>
    <scope>NUCLEOTIDE SEQUENCE [LARGE SCALE GENOMIC DNA]</scope>
    <source>
        <strain evidence="2 3">11-183</strain>
    </source>
</reference>
<evidence type="ECO:0000313" key="3">
    <source>
        <dbReference type="Proteomes" id="UP000185596"/>
    </source>
</evidence>
<organism evidence="2 3">
    <name type="scientific">Actinophytocola xanthii</name>
    <dbReference type="NCBI Taxonomy" id="1912961"/>
    <lineage>
        <taxon>Bacteria</taxon>
        <taxon>Bacillati</taxon>
        <taxon>Actinomycetota</taxon>
        <taxon>Actinomycetes</taxon>
        <taxon>Pseudonocardiales</taxon>
        <taxon>Pseudonocardiaceae</taxon>
    </lineage>
</organism>
<dbReference type="EMBL" id="MSIE01000039">
    <property type="protein sequence ID" value="OLF15621.1"/>
    <property type="molecule type" value="Genomic_DNA"/>
</dbReference>
<dbReference type="Proteomes" id="UP000185596">
    <property type="component" value="Unassembled WGS sequence"/>
</dbReference>
<comment type="caution">
    <text evidence="2">The sequence shown here is derived from an EMBL/GenBank/DDBJ whole genome shotgun (WGS) entry which is preliminary data.</text>
</comment>
<accession>A0A1Q8CMN5</accession>
<feature type="region of interest" description="Disordered" evidence="1">
    <location>
        <begin position="97"/>
        <end position="117"/>
    </location>
</feature>
<dbReference type="RefSeq" id="WP_075127448.1">
    <property type="nucleotide sequence ID" value="NZ_MSIE01000039.1"/>
</dbReference>
<dbReference type="AlphaFoldDB" id="A0A1Q8CMN5"/>